<keyword evidence="2" id="KW-0812">Transmembrane</keyword>
<organism evidence="3 4">
    <name type="scientific">Lomentospora prolificans</name>
    <dbReference type="NCBI Taxonomy" id="41688"/>
    <lineage>
        <taxon>Eukaryota</taxon>
        <taxon>Fungi</taxon>
        <taxon>Dikarya</taxon>
        <taxon>Ascomycota</taxon>
        <taxon>Pezizomycotina</taxon>
        <taxon>Sordariomycetes</taxon>
        <taxon>Hypocreomycetidae</taxon>
        <taxon>Microascales</taxon>
        <taxon>Microascaceae</taxon>
        <taxon>Lomentospora</taxon>
    </lineage>
</organism>
<dbReference type="InParanoid" id="A0A2N3NDX0"/>
<keyword evidence="4" id="KW-1185">Reference proteome</keyword>
<proteinExistence type="predicted"/>
<feature type="compositionally biased region" description="Basic and acidic residues" evidence="1">
    <location>
        <begin position="15"/>
        <end position="31"/>
    </location>
</feature>
<feature type="region of interest" description="Disordered" evidence="1">
    <location>
        <begin position="1"/>
        <end position="78"/>
    </location>
</feature>
<evidence type="ECO:0000313" key="4">
    <source>
        <dbReference type="Proteomes" id="UP000233524"/>
    </source>
</evidence>
<protein>
    <submittedName>
        <fullName evidence="3">Uncharacterized protein</fullName>
    </submittedName>
</protein>
<dbReference type="PANTHER" id="PTHR35587:SF4">
    <property type="match status" value="1"/>
</dbReference>
<name>A0A2N3NDX0_9PEZI</name>
<gene>
    <name evidence="3" type="ORF">jhhlp_002384</name>
</gene>
<dbReference type="EMBL" id="NLAX01000008">
    <property type="protein sequence ID" value="PKS10629.1"/>
    <property type="molecule type" value="Genomic_DNA"/>
</dbReference>
<feature type="compositionally biased region" description="Basic residues" evidence="1">
    <location>
        <begin position="68"/>
        <end position="78"/>
    </location>
</feature>
<accession>A0A2N3NDX0</accession>
<dbReference type="OrthoDB" id="2873061at2759"/>
<evidence type="ECO:0000256" key="1">
    <source>
        <dbReference type="SAM" id="MobiDB-lite"/>
    </source>
</evidence>
<evidence type="ECO:0000256" key="2">
    <source>
        <dbReference type="SAM" id="Phobius"/>
    </source>
</evidence>
<dbReference type="AlphaFoldDB" id="A0A2N3NDX0"/>
<evidence type="ECO:0000313" key="3">
    <source>
        <dbReference type="EMBL" id="PKS10629.1"/>
    </source>
</evidence>
<dbReference type="VEuPathDB" id="FungiDB:jhhlp_002384"/>
<comment type="caution">
    <text evidence="3">The sequence shown here is derived from an EMBL/GenBank/DDBJ whole genome shotgun (WGS) entry which is preliminary data.</text>
</comment>
<keyword evidence="2" id="KW-1133">Transmembrane helix</keyword>
<keyword evidence="2" id="KW-0472">Membrane</keyword>
<dbReference type="PANTHER" id="PTHR35587">
    <property type="entry name" value="EXPRESSED PROTEIN"/>
    <property type="match status" value="1"/>
</dbReference>
<dbReference type="Proteomes" id="UP000233524">
    <property type="component" value="Unassembled WGS sequence"/>
</dbReference>
<sequence length="245" mass="26686">MSPSTIPLGTFKPVYSDDRDQKPTQLKRDIYLDVGEPVDDSASETAYSATTESRASTANSTANSAGSGRRRRRRKRKAASLANIAKQNSMLNNGMQNINFKPGNGNHITKSLSNPAPVPDLGNAKNRSARLHIGLNLDVELELKAKLQGDVCLTLLAESKQSQRPSPALDPDAHGNVDSELFHAHIGTIQLRQRWHEREISPSLTLAVMLALASGGFFMGIFAPYLMALMPEFELPWAVPWALGG</sequence>
<reference evidence="3 4" key="1">
    <citation type="journal article" date="2017" name="G3 (Bethesda)">
        <title>First Draft Genome Sequence of the Pathogenic Fungus Lomentospora prolificans (Formerly Scedosporium prolificans).</title>
        <authorList>
            <person name="Luo R."/>
            <person name="Zimin A."/>
            <person name="Workman R."/>
            <person name="Fan Y."/>
            <person name="Pertea G."/>
            <person name="Grossman N."/>
            <person name="Wear M.P."/>
            <person name="Jia B."/>
            <person name="Miller H."/>
            <person name="Casadevall A."/>
            <person name="Timp W."/>
            <person name="Zhang S.X."/>
            <person name="Salzberg S.L."/>
        </authorList>
    </citation>
    <scope>NUCLEOTIDE SEQUENCE [LARGE SCALE GENOMIC DNA]</scope>
    <source>
        <strain evidence="3 4">JHH-5317</strain>
    </source>
</reference>
<feature type="compositionally biased region" description="Low complexity" evidence="1">
    <location>
        <begin position="43"/>
        <end position="67"/>
    </location>
</feature>
<feature type="transmembrane region" description="Helical" evidence="2">
    <location>
        <begin position="204"/>
        <end position="227"/>
    </location>
</feature>